<dbReference type="AlphaFoldDB" id="A0A9P7YJ96"/>
<evidence type="ECO:0000256" key="2">
    <source>
        <dbReference type="ARBA" id="ARBA00006617"/>
    </source>
</evidence>
<dbReference type="InterPro" id="IPR014843">
    <property type="entry name" value="Him1/Fmp52"/>
</dbReference>
<dbReference type="GO" id="GO:0005741">
    <property type="term" value="C:mitochondrial outer membrane"/>
    <property type="evidence" value="ECO:0007669"/>
    <property type="project" value="UniProtKB-SubCell"/>
</dbReference>
<gene>
    <name evidence="7" type="ORF">BJ875DRAFT_460897</name>
</gene>
<proteinExistence type="inferred from homology"/>
<reference evidence="7" key="1">
    <citation type="journal article" date="2021" name="IMA Fungus">
        <title>Genomic characterization of three marine fungi, including Emericellopsis atlantica sp. nov. with signatures of a generalist lifestyle and marine biomass degradation.</title>
        <authorList>
            <person name="Hagestad O.C."/>
            <person name="Hou L."/>
            <person name="Andersen J.H."/>
            <person name="Hansen E.H."/>
            <person name="Altermark B."/>
            <person name="Li C."/>
            <person name="Kuhnert E."/>
            <person name="Cox R.J."/>
            <person name="Crous P.W."/>
            <person name="Spatafora J.W."/>
            <person name="Lail K."/>
            <person name="Amirebrahimi M."/>
            <person name="Lipzen A."/>
            <person name="Pangilinan J."/>
            <person name="Andreopoulos W."/>
            <person name="Hayes R.D."/>
            <person name="Ng V."/>
            <person name="Grigoriev I.V."/>
            <person name="Jackson S.A."/>
            <person name="Sutton T.D.S."/>
            <person name="Dobson A.D.W."/>
            <person name="Rama T."/>
        </authorList>
    </citation>
    <scope>NUCLEOTIDE SEQUENCE</scope>
    <source>
        <strain evidence="7">TRa018bII</strain>
    </source>
</reference>
<evidence type="ECO:0000313" key="7">
    <source>
        <dbReference type="EMBL" id="KAG9234729.1"/>
    </source>
</evidence>
<dbReference type="InterPro" id="IPR036291">
    <property type="entry name" value="NAD(P)-bd_dom_sf"/>
</dbReference>
<evidence type="ECO:0000256" key="5">
    <source>
        <dbReference type="ARBA" id="ARBA00023128"/>
    </source>
</evidence>
<dbReference type="Pfam" id="PF08732">
    <property type="entry name" value="HIM1"/>
    <property type="match status" value="1"/>
</dbReference>
<evidence type="ECO:0000256" key="6">
    <source>
        <dbReference type="ARBA" id="ARBA00023136"/>
    </source>
</evidence>
<keyword evidence="8" id="KW-1185">Reference proteome</keyword>
<sequence>MTSPAIVGSTGLVGSHILTTLLSLPSINTVSSLSRRDPASVSINAKLNLLVDADNSKWAEKLAAVSPPPSIFFSALGTTRGAAGSIEAQRAIDYDLNLSLAKTAKSSGVKVYVLISTSGANAHSMMAYPKMKGELEDAIKALEFDQTVILRPGLIVGSREESRPAEWVIRKLAGAVGMIANPLKDVWAQDKDVIARAAVNAGLKALDGEVPKVWEIGQSEIIKLGRTEWKS</sequence>
<dbReference type="PANTHER" id="PTHR14097">
    <property type="entry name" value="OXIDOREDUCTASE HTATIP2"/>
    <property type="match status" value="1"/>
</dbReference>
<dbReference type="EMBL" id="MU251454">
    <property type="protein sequence ID" value="KAG9234729.1"/>
    <property type="molecule type" value="Genomic_DNA"/>
</dbReference>
<dbReference type="FunFam" id="3.40.50.720:FF:000366">
    <property type="entry name" value="Protein FMP52, mitochondrial"/>
    <property type="match status" value="1"/>
</dbReference>
<keyword evidence="5" id="KW-0496">Mitochondrion</keyword>
<comment type="similarity">
    <text evidence="2">Belongs to the FMP52 family.</text>
</comment>
<dbReference type="PANTHER" id="PTHR14097:SF7">
    <property type="entry name" value="OXIDOREDUCTASE HTATIP2"/>
    <property type="match status" value="1"/>
</dbReference>
<accession>A0A9P7YJ96</accession>
<comment type="subcellular location">
    <subcellularLocation>
        <location evidence="1">Mitochondrion outer membrane</location>
        <topology evidence="1">Peripheral membrane protein</topology>
    </subcellularLocation>
</comment>
<dbReference type="Gene3D" id="3.40.50.720">
    <property type="entry name" value="NAD(P)-binding Rossmann-like Domain"/>
    <property type="match status" value="1"/>
</dbReference>
<keyword evidence="6" id="KW-0472">Membrane</keyword>
<name>A0A9P7YJ96_9HELO</name>
<comment type="caution">
    <text evidence="7">The sequence shown here is derived from an EMBL/GenBank/DDBJ whole genome shotgun (WGS) entry which is preliminary data.</text>
</comment>
<keyword evidence="3" id="KW-1000">Mitochondrion outer membrane</keyword>
<evidence type="ECO:0000313" key="8">
    <source>
        <dbReference type="Proteomes" id="UP000824998"/>
    </source>
</evidence>
<evidence type="ECO:0000256" key="4">
    <source>
        <dbReference type="ARBA" id="ARBA00022946"/>
    </source>
</evidence>
<evidence type="ECO:0000256" key="1">
    <source>
        <dbReference type="ARBA" id="ARBA00004450"/>
    </source>
</evidence>
<evidence type="ECO:0008006" key="9">
    <source>
        <dbReference type="Google" id="ProtNLM"/>
    </source>
</evidence>
<dbReference type="Proteomes" id="UP000824998">
    <property type="component" value="Unassembled WGS sequence"/>
</dbReference>
<keyword evidence="4" id="KW-0809">Transit peptide</keyword>
<dbReference type="SUPFAM" id="SSF51735">
    <property type="entry name" value="NAD(P)-binding Rossmann-fold domains"/>
    <property type="match status" value="1"/>
</dbReference>
<dbReference type="OrthoDB" id="430436at2759"/>
<protein>
    <recommendedName>
        <fullName evidence="9">NAD(P)-binding domain-containing protein</fullName>
    </recommendedName>
</protein>
<dbReference type="GO" id="GO:0051170">
    <property type="term" value="P:import into nucleus"/>
    <property type="evidence" value="ECO:0007669"/>
    <property type="project" value="TreeGrafter"/>
</dbReference>
<evidence type="ECO:0000256" key="3">
    <source>
        <dbReference type="ARBA" id="ARBA00022787"/>
    </source>
</evidence>
<organism evidence="7 8">
    <name type="scientific">Amylocarpus encephaloides</name>
    <dbReference type="NCBI Taxonomy" id="45428"/>
    <lineage>
        <taxon>Eukaryota</taxon>
        <taxon>Fungi</taxon>
        <taxon>Dikarya</taxon>
        <taxon>Ascomycota</taxon>
        <taxon>Pezizomycotina</taxon>
        <taxon>Leotiomycetes</taxon>
        <taxon>Helotiales</taxon>
        <taxon>Helotiales incertae sedis</taxon>
        <taxon>Amylocarpus</taxon>
    </lineage>
</organism>